<dbReference type="CDD" id="cd10959">
    <property type="entry name" value="CE4_NodB_like_3"/>
    <property type="match status" value="1"/>
</dbReference>
<gene>
    <name evidence="3" type="ORF">KVH32_23705</name>
</gene>
<feature type="domain" description="NodB homology" evidence="2">
    <location>
        <begin position="50"/>
        <end position="236"/>
    </location>
</feature>
<keyword evidence="4" id="KW-1185">Reference proteome</keyword>
<evidence type="ECO:0000259" key="2">
    <source>
        <dbReference type="PROSITE" id="PS51677"/>
    </source>
</evidence>
<dbReference type="Pfam" id="PF01522">
    <property type="entry name" value="Polysacc_deac_1"/>
    <property type="match status" value="1"/>
</dbReference>
<accession>A0ABS7WAA2</accession>
<dbReference type="RefSeq" id="WP_224286984.1">
    <property type="nucleotide sequence ID" value="NZ_JAHSST010000010.1"/>
</dbReference>
<feature type="compositionally biased region" description="Gly residues" evidence="1">
    <location>
        <begin position="282"/>
        <end position="293"/>
    </location>
</feature>
<evidence type="ECO:0000313" key="4">
    <source>
        <dbReference type="Proteomes" id="UP000758701"/>
    </source>
</evidence>
<name>A0ABS7WAA2_STROV</name>
<dbReference type="PROSITE" id="PS51677">
    <property type="entry name" value="NODB"/>
    <property type="match status" value="1"/>
</dbReference>
<sequence length="309" mass="31561">MRQGSRAGRAVYAAAPVVAAALAHIGPAVTWLPELRRRRFPGLAGQGDAGHVALTFDDGPDPVSTPRALDALDGLGVRATFFFLGENVARWPAVAGDAVRRGHELAVHGWSHGRPWLPSPGRDVREVLRAAHVVGEVAGEAPRWYRPPYGILTAGRWAAARRAGLRPVLWTAWGRDWREDATPASVRATVAASLRGGGTILLHDTDHTSAPGSWRATLGALPGIVRDCHEAGLEVGPLGRHGMAGPGTGTGADASGGAGGGARAGAGASRGAAGTRTSGGADTAGGLHGPGGCGDERGRRAVRDGADPP</sequence>
<reference evidence="3 4" key="1">
    <citation type="submission" date="2021-06" db="EMBL/GenBank/DDBJ databases">
        <title>Ecological speciation of a Streptomyces species isolated from different habitats and geographic origins.</title>
        <authorList>
            <person name="Wang J."/>
        </authorList>
    </citation>
    <scope>NUCLEOTIDE SEQUENCE [LARGE SCALE GENOMIC DNA]</scope>
    <source>
        <strain evidence="3 4">FXJ8.012</strain>
    </source>
</reference>
<dbReference type="EMBL" id="JAHSTP010000010">
    <property type="protein sequence ID" value="MBZ6154136.1"/>
    <property type="molecule type" value="Genomic_DNA"/>
</dbReference>
<evidence type="ECO:0000313" key="3">
    <source>
        <dbReference type="EMBL" id="MBZ6154136.1"/>
    </source>
</evidence>
<dbReference type="InterPro" id="IPR002509">
    <property type="entry name" value="NODB_dom"/>
</dbReference>
<dbReference type="Proteomes" id="UP000758701">
    <property type="component" value="Unassembled WGS sequence"/>
</dbReference>
<dbReference type="PANTHER" id="PTHR10587">
    <property type="entry name" value="GLYCOSYL TRANSFERASE-RELATED"/>
    <property type="match status" value="1"/>
</dbReference>
<protein>
    <submittedName>
        <fullName evidence="3">Polysaccharide deacetylase family protein</fullName>
    </submittedName>
</protein>
<dbReference type="SUPFAM" id="SSF88713">
    <property type="entry name" value="Glycoside hydrolase/deacetylase"/>
    <property type="match status" value="1"/>
</dbReference>
<comment type="caution">
    <text evidence="3">The sequence shown here is derived from an EMBL/GenBank/DDBJ whole genome shotgun (WGS) entry which is preliminary data.</text>
</comment>
<dbReference type="PANTHER" id="PTHR10587:SF137">
    <property type="entry name" value="4-DEOXY-4-FORMAMIDO-L-ARABINOSE-PHOSPHOUNDECAPRENOL DEFORMYLASE ARND-RELATED"/>
    <property type="match status" value="1"/>
</dbReference>
<feature type="compositionally biased region" description="Low complexity" evidence="1">
    <location>
        <begin position="265"/>
        <end position="281"/>
    </location>
</feature>
<evidence type="ECO:0000256" key="1">
    <source>
        <dbReference type="SAM" id="MobiDB-lite"/>
    </source>
</evidence>
<dbReference type="InterPro" id="IPR011330">
    <property type="entry name" value="Glyco_hydro/deAcase_b/a-brl"/>
</dbReference>
<dbReference type="Gene3D" id="3.20.20.370">
    <property type="entry name" value="Glycoside hydrolase/deacetylase"/>
    <property type="match status" value="1"/>
</dbReference>
<dbReference type="InterPro" id="IPR050248">
    <property type="entry name" value="Polysacc_deacetylase_ArnD"/>
</dbReference>
<organism evidence="3 4">
    <name type="scientific">Streptomyces olivaceus</name>
    <dbReference type="NCBI Taxonomy" id="47716"/>
    <lineage>
        <taxon>Bacteria</taxon>
        <taxon>Bacillati</taxon>
        <taxon>Actinomycetota</taxon>
        <taxon>Actinomycetes</taxon>
        <taxon>Kitasatosporales</taxon>
        <taxon>Streptomycetaceae</taxon>
        <taxon>Streptomyces</taxon>
    </lineage>
</organism>
<feature type="region of interest" description="Disordered" evidence="1">
    <location>
        <begin position="239"/>
        <end position="309"/>
    </location>
</feature>
<feature type="compositionally biased region" description="Basic and acidic residues" evidence="1">
    <location>
        <begin position="294"/>
        <end position="309"/>
    </location>
</feature>
<proteinExistence type="predicted"/>
<feature type="compositionally biased region" description="Gly residues" evidence="1">
    <location>
        <begin position="242"/>
        <end position="264"/>
    </location>
</feature>